<proteinExistence type="inferred from homology"/>
<dbReference type="GO" id="GO:0000049">
    <property type="term" value="F:tRNA binding"/>
    <property type="evidence" value="ECO:0007669"/>
    <property type="project" value="TreeGrafter"/>
</dbReference>
<dbReference type="PROSITE" id="PS51184">
    <property type="entry name" value="JMJC"/>
    <property type="match status" value="1"/>
</dbReference>
<comment type="caution">
    <text evidence="3">The sequence shown here is derived from an EMBL/GenBank/DDBJ whole genome shotgun (WGS) entry which is preliminary data.</text>
</comment>
<dbReference type="EMBL" id="LGRX02035366">
    <property type="protein sequence ID" value="KAK3235112.1"/>
    <property type="molecule type" value="Genomic_DNA"/>
</dbReference>
<evidence type="ECO:0000313" key="3">
    <source>
        <dbReference type="EMBL" id="KAK3235112.1"/>
    </source>
</evidence>
<feature type="domain" description="JmjC" evidence="2">
    <location>
        <begin position="1"/>
        <end position="97"/>
    </location>
</feature>
<dbReference type="InterPro" id="IPR041667">
    <property type="entry name" value="Cupin_8"/>
</dbReference>
<dbReference type="PANTHER" id="PTHR12461">
    <property type="entry name" value="HYPOXIA-INDUCIBLE FACTOR 1 ALPHA INHIBITOR-RELATED"/>
    <property type="match status" value="1"/>
</dbReference>
<evidence type="ECO:0000259" key="2">
    <source>
        <dbReference type="PROSITE" id="PS51184"/>
    </source>
</evidence>
<dbReference type="Pfam" id="PF13621">
    <property type="entry name" value="Cupin_8"/>
    <property type="match status" value="1"/>
</dbReference>
<dbReference type="Gene3D" id="2.60.120.650">
    <property type="entry name" value="Cupin"/>
    <property type="match status" value="1"/>
</dbReference>
<keyword evidence="4" id="KW-1185">Reference proteome</keyword>
<name>A0AAE0BER8_9CHLO</name>
<protein>
    <recommendedName>
        <fullName evidence="2">JmjC domain-containing protein</fullName>
    </recommendedName>
</protein>
<organism evidence="3 4">
    <name type="scientific">Cymbomonas tetramitiformis</name>
    <dbReference type="NCBI Taxonomy" id="36881"/>
    <lineage>
        <taxon>Eukaryota</taxon>
        <taxon>Viridiplantae</taxon>
        <taxon>Chlorophyta</taxon>
        <taxon>Pyramimonadophyceae</taxon>
        <taxon>Pyramimonadales</taxon>
        <taxon>Pyramimonadaceae</taxon>
        <taxon>Cymbomonas</taxon>
    </lineage>
</organism>
<dbReference type="Proteomes" id="UP001190700">
    <property type="component" value="Unassembled WGS sequence"/>
</dbReference>
<sequence>MVGTKRVVLFPPSEEERLYVQGSSSAATNIDDVDLERFPKLAGARRVHCTLHPGDVLYIPPLWFHNVQSDDFSISINYFWRDLPPHLYQPKDLYGNRDPAPAEHAATALTEVTKQLNLLPNDYKQFYLRRAQVELAKMG</sequence>
<dbReference type="InterPro" id="IPR003347">
    <property type="entry name" value="JmjC_dom"/>
</dbReference>
<reference evidence="3 4" key="1">
    <citation type="journal article" date="2015" name="Genome Biol. Evol.">
        <title>Comparative Genomics of a Bacterivorous Green Alga Reveals Evolutionary Causalities and Consequences of Phago-Mixotrophic Mode of Nutrition.</title>
        <authorList>
            <person name="Burns J.A."/>
            <person name="Paasch A."/>
            <person name="Narechania A."/>
            <person name="Kim E."/>
        </authorList>
    </citation>
    <scope>NUCLEOTIDE SEQUENCE [LARGE SCALE GENOMIC DNA]</scope>
    <source>
        <strain evidence="3 4">PLY_AMNH</strain>
    </source>
</reference>
<dbReference type="PANTHER" id="PTHR12461:SF104">
    <property type="entry name" value="TRNA WYBUTOSINE-SYNTHESIZING PROTEIN 5"/>
    <property type="match status" value="1"/>
</dbReference>
<evidence type="ECO:0000313" key="4">
    <source>
        <dbReference type="Proteomes" id="UP001190700"/>
    </source>
</evidence>
<comment type="similarity">
    <text evidence="1">Belongs to the JARID1 histone demethylase family.</text>
</comment>
<dbReference type="AlphaFoldDB" id="A0AAE0BER8"/>
<dbReference type="SUPFAM" id="SSF51197">
    <property type="entry name" value="Clavaminate synthase-like"/>
    <property type="match status" value="1"/>
</dbReference>
<dbReference type="Gene3D" id="6.10.140.1470">
    <property type="match status" value="1"/>
</dbReference>
<evidence type="ECO:0000256" key="1">
    <source>
        <dbReference type="ARBA" id="ARBA00006801"/>
    </source>
</evidence>
<dbReference type="GO" id="GO:0031591">
    <property type="term" value="P:wybutosine biosynthetic process"/>
    <property type="evidence" value="ECO:0007669"/>
    <property type="project" value="TreeGrafter"/>
</dbReference>
<accession>A0AAE0BER8</accession>
<gene>
    <name evidence="3" type="ORF">CYMTET_54679</name>
</gene>